<sequence>MQHSICHSAAARALCKSPVTQCHVSFQDQTRLIVLLAALTAILGTAVSKPLWTTLTADNYLYPTTLELDAQPQYLAAYQGAHSPYYVYNVHAADVGGIPTTVFAAGKPEVSHIPAYNFYYGMPIYDIRIPLSPIYPVLTPSHPGLPPRPILPPTSTQEPVDVDIDDSNIEKLDSKVEPGTTMPTSSEQDGDSITVEAI</sequence>
<dbReference type="InParanoid" id="E2C5G6"/>
<protein>
    <submittedName>
        <fullName evidence="2">Uncharacterized protein</fullName>
    </submittedName>
</protein>
<dbReference type="AlphaFoldDB" id="E2C5G6"/>
<gene>
    <name evidence="2" type="ORF">EAI_16421</name>
</gene>
<proteinExistence type="predicted"/>
<keyword evidence="3" id="KW-1185">Reference proteome</keyword>
<reference evidence="2 3" key="1">
    <citation type="journal article" date="2010" name="Science">
        <title>Genomic comparison of the ants Camponotus floridanus and Harpegnathos saltator.</title>
        <authorList>
            <person name="Bonasio R."/>
            <person name="Zhang G."/>
            <person name="Ye C."/>
            <person name="Mutti N.S."/>
            <person name="Fang X."/>
            <person name="Qin N."/>
            <person name="Donahue G."/>
            <person name="Yang P."/>
            <person name="Li Q."/>
            <person name="Li C."/>
            <person name="Zhang P."/>
            <person name="Huang Z."/>
            <person name="Berger S.L."/>
            <person name="Reinberg D."/>
            <person name="Wang J."/>
            <person name="Liebig J."/>
        </authorList>
    </citation>
    <scope>NUCLEOTIDE SEQUENCE [LARGE SCALE GENOMIC DNA]</scope>
    <source>
        <strain evidence="2 3">R22 G/1</strain>
    </source>
</reference>
<name>E2C5G6_HARSA</name>
<evidence type="ECO:0000256" key="1">
    <source>
        <dbReference type="SAM" id="MobiDB-lite"/>
    </source>
</evidence>
<organism evidence="3">
    <name type="scientific">Harpegnathos saltator</name>
    <name type="common">Jerdon's jumping ant</name>
    <dbReference type="NCBI Taxonomy" id="610380"/>
    <lineage>
        <taxon>Eukaryota</taxon>
        <taxon>Metazoa</taxon>
        <taxon>Ecdysozoa</taxon>
        <taxon>Arthropoda</taxon>
        <taxon>Hexapoda</taxon>
        <taxon>Insecta</taxon>
        <taxon>Pterygota</taxon>
        <taxon>Neoptera</taxon>
        <taxon>Endopterygota</taxon>
        <taxon>Hymenoptera</taxon>
        <taxon>Apocrita</taxon>
        <taxon>Aculeata</taxon>
        <taxon>Formicoidea</taxon>
        <taxon>Formicidae</taxon>
        <taxon>Ponerinae</taxon>
        <taxon>Ponerini</taxon>
        <taxon>Harpegnathos</taxon>
    </lineage>
</organism>
<dbReference type="OrthoDB" id="7683569at2759"/>
<feature type="region of interest" description="Disordered" evidence="1">
    <location>
        <begin position="168"/>
        <end position="198"/>
    </location>
</feature>
<evidence type="ECO:0000313" key="2">
    <source>
        <dbReference type="EMBL" id="EFN76779.1"/>
    </source>
</evidence>
<dbReference type="EMBL" id="GL452770">
    <property type="protein sequence ID" value="EFN76779.1"/>
    <property type="molecule type" value="Genomic_DNA"/>
</dbReference>
<dbReference type="Proteomes" id="UP000008237">
    <property type="component" value="Unassembled WGS sequence"/>
</dbReference>
<evidence type="ECO:0000313" key="3">
    <source>
        <dbReference type="Proteomes" id="UP000008237"/>
    </source>
</evidence>
<accession>E2C5G6</accession>